<sequence length="267" mass="29933">MKQLQENNRRSRLQIQRLSNDAFHVEMMTSIVDEKDPITRLHVSLPNPYPGFRLDGKYVPFVSRTPQAFIVIPLLADFYRLYRPSPFLASVHLLSLSASLSSPRHFGSSASPVALPLFSSPSPSFASPLPGFAPTPAISHSRRCPTPATPFVPSLLDFLTGTYTTDVMLEQKIRLFGKHVLEQISNTKGLTSGLEFLCSSDYSLSVIFLGKRHALKLAFHIRRLSTFLAKQTQSQASPLGESFLYHFSVSMVVEFKFVFEAKFIQVH</sequence>
<protein>
    <submittedName>
        <fullName evidence="1">Uncharacterized protein</fullName>
    </submittedName>
</protein>
<proteinExistence type="predicted"/>
<name>A0A9I9E844_CUCME</name>
<evidence type="ECO:0000313" key="1">
    <source>
        <dbReference type="EnsemblPlants" id="MELO3C030128.2.1"/>
    </source>
</evidence>
<dbReference type="Gramene" id="MELO3C030128.2.1">
    <property type="protein sequence ID" value="MELO3C030128.2.1"/>
    <property type="gene ID" value="MELO3C030128.2"/>
</dbReference>
<dbReference type="EnsemblPlants" id="MELO3C030128.2.1">
    <property type="protein sequence ID" value="MELO3C030128.2.1"/>
    <property type="gene ID" value="MELO3C030128.2"/>
</dbReference>
<reference evidence="1" key="1">
    <citation type="submission" date="2023-03" db="UniProtKB">
        <authorList>
            <consortium name="EnsemblPlants"/>
        </authorList>
    </citation>
    <scope>IDENTIFICATION</scope>
</reference>
<dbReference type="AlphaFoldDB" id="A0A9I9E844"/>
<accession>A0A9I9E844</accession>
<organism evidence="1">
    <name type="scientific">Cucumis melo</name>
    <name type="common">Muskmelon</name>
    <dbReference type="NCBI Taxonomy" id="3656"/>
    <lineage>
        <taxon>Eukaryota</taxon>
        <taxon>Viridiplantae</taxon>
        <taxon>Streptophyta</taxon>
        <taxon>Embryophyta</taxon>
        <taxon>Tracheophyta</taxon>
        <taxon>Spermatophyta</taxon>
        <taxon>Magnoliopsida</taxon>
        <taxon>eudicotyledons</taxon>
        <taxon>Gunneridae</taxon>
        <taxon>Pentapetalae</taxon>
        <taxon>rosids</taxon>
        <taxon>fabids</taxon>
        <taxon>Cucurbitales</taxon>
        <taxon>Cucurbitaceae</taxon>
        <taxon>Benincaseae</taxon>
        <taxon>Cucumis</taxon>
    </lineage>
</organism>